<reference evidence="3" key="1">
    <citation type="journal article" date="2015" name="Nature">
        <title>Complex archaea that bridge the gap between prokaryotes and eukaryotes.</title>
        <authorList>
            <person name="Spang A."/>
            <person name="Saw J.H."/>
            <person name="Jorgensen S.L."/>
            <person name="Zaremba-Niedzwiedzka K."/>
            <person name="Martijn J."/>
            <person name="Lind A.E."/>
            <person name="van Eijk R."/>
            <person name="Schleper C."/>
            <person name="Guy L."/>
            <person name="Ettema T.J."/>
        </authorList>
    </citation>
    <scope>NUCLEOTIDE SEQUENCE</scope>
</reference>
<dbReference type="PIRSF" id="PIRSF015417">
    <property type="entry name" value="T31B5_30_vWA"/>
    <property type="match status" value="1"/>
</dbReference>
<dbReference type="InterPro" id="IPR056690">
    <property type="entry name" value="DUF7788"/>
</dbReference>
<evidence type="ECO:0008006" key="4">
    <source>
        <dbReference type="Google" id="ProtNLM"/>
    </source>
</evidence>
<dbReference type="InterPro" id="IPR036465">
    <property type="entry name" value="vWFA_dom_sf"/>
</dbReference>
<evidence type="ECO:0000259" key="1">
    <source>
        <dbReference type="Pfam" id="PF11443"/>
    </source>
</evidence>
<feature type="domain" description="DUF7788" evidence="2">
    <location>
        <begin position="272"/>
        <end position="446"/>
    </location>
</feature>
<dbReference type="InterPro" id="IPR011205">
    <property type="entry name" value="UCP015417_vWA"/>
</dbReference>
<gene>
    <name evidence="3" type="ORF">LCGC14_1979710</name>
</gene>
<evidence type="ECO:0000259" key="2">
    <source>
        <dbReference type="Pfam" id="PF25043"/>
    </source>
</evidence>
<dbReference type="EMBL" id="LAZR01022129">
    <property type="protein sequence ID" value="KKL82943.1"/>
    <property type="molecule type" value="Genomic_DNA"/>
</dbReference>
<dbReference type="Pfam" id="PF11443">
    <property type="entry name" value="DUF2828"/>
    <property type="match status" value="2"/>
</dbReference>
<organism evidence="3">
    <name type="scientific">marine sediment metagenome</name>
    <dbReference type="NCBI Taxonomy" id="412755"/>
    <lineage>
        <taxon>unclassified sequences</taxon>
        <taxon>metagenomes</taxon>
        <taxon>ecological metagenomes</taxon>
    </lineage>
</organism>
<dbReference type="SUPFAM" id="SSF53300">
    <property type="entry name" value="vWA-like"/>
    <property type="match status" value="1"/>
</dbReference>
<dbReference type="PANTHER" id="PTHR31373:SF27">
    <property type="entry name" value="TROVE DOMAIN-CONTAINING PROTEIN"/>
    <property type="match status" value="1"/>
</dbReference>
<dbReference type="PANTHER" id="PTHR31373">
    <property type="entry name" value="OS06G0652100 PROTEIN"/>
    <property type="match status" value="1"/>
</dbReference>
<proteinExistence type="predicted"/>
<dbReference type="Gene3D" id="3.40.50.410">
    <property type="entry name" value="von Willebrand factor, type A domain"/>
    <property type="match status" value="1"/>
</dbReference>
<dbReference type="InterPro" id="IPR058580">
    <property type="entry name" value="DUF2828"/>
</dbReference>
<evidence type="ECO:0000313" key="3">
    <source>
        <dbReference type="EMBL" id="KKL82943.1"/>
    </source>
</evidence>
<accession>A0A0F9F9P9</accession>
<comment type="caution">
    <text evidence="3">The sequence shown here is derived from an EMBL/GenBank/DDBJ whole genome shotgun (WGS) entry which is preliminary data.</text>
</comment>
<feature type="domain" description="DUF2828" evidence="1">
    <location>
        <begin position="121"/>
        <end position="260"/>
    </location>
</feature>
<protein>
    <recommendedName>
        <fullName evidence="4">VWFA domain-containing protein</fullName>
    </recommendedName>
</protein>
<name>A0A0F9F9P9_9ZZZZ</name>
<feature type="domain" description="DUF2828" evidence="1">
    <location>
        <begin position="18"/>
        <end position="106"/>
    </location>
</feature>
<dbReference type="AlphaFoldDB" id="A0A0F9F9P9"/>
<sequence length="467" mass="53813">MRSKSKFVNSMRQKDALTYNLARTHSTSLNSVVDLFFIAGASRTMPHSDIFKMLEKSWVEDKLSTLKVIFWAGDIRGGAGERRFFRLALNWLEDKDLNTLLLNLYLVPEYNRWDSLFQLDTTQVMELIKEALYEKENGLCAKWMPRKKQYDNFANRFRNYMEINHKTYRDLIVKLSNTVEQKMCAREFKAIEYKKVPSCAMNKYRTAFYKKDESRFSLFLEKVEKGEEKIHAGAIFPYQIYKSYHAGAEKKSIIAQWKALPDYMADTEERIIPVCDVSGSMTMNDGLPMAISVSLGIYLSERNRSIFKDAFITFSGYPKMQYLKGDLISRIKQLEKADWDMNTDLNKVFELILGRAVEDKLKEKDMPSTILIISDMEFDRCGSLTNFENIENKYSKAGYKIPKVVFWNVSGRSGNVPVSYDKSGVALVSGASPSIIKAILSGKDFTPQGIMLETIENKRYDAIKLAK</sequence>
<dbReference type="Pfam" id="PF25043">
    <property type="entry name" value="DUF7788"/>
    <property type="match status" value="1"/>
</dbReference>